<evidence type="ECO:0000256" key="1">
    <source>
        <dbReference type="ARBA" id="ARBA00022908"/>
    </source>
</evidence>
<dbReference type="Proteomes" id="UP001500227">
    <property type="component" value="Unassembled WGS sequence"/>
</dbReference>
<reference evidence="5" key="1">
    <citation type="journal article" date="2019" name="Int. J. Syst. Evol. Microbiol.">
        <title>The Global Catalogue of Microorganisms (GCM) 10K type strain sequencing project: providing services to taxonomists for standard genome sequencing and annotation.</title>
        <authorList>
            <consortium name="The Broad Institute Genomics Platform"/>
            <consortium name="The Broad Institute Genome Sequencing Center for Infectious Disease"/>
            <person name="Wu L."/>
            <person name="Ma J."/>
        </authorList>
    </citation>
    <scope>NUCLEOTIDE SEQUENCE [LARGE SCALE GENOMIC DNA]</scope>
    <source>
        <strain evidence="5">JCM 18423</strain>
    </source>
</reference>
<accession>A0ABP9MBW4</accession>
<comment type="caution">
    <text evidence="4">The sequence shown here is derived from an EMBL/GenBank/DDBJ whole genome shotgun (WGS) entry which is preliminary data.</text>
</comment>
<protein>
    <submittedName>
        <fullName evidence="4">Site-specific integrase</fullName>
    </submittedName>
</protein>
<dbReference type="InterPro" id="IPR050090">
    <property type="entry name" value="Tyrosine_recombinase_XerCD"/>
</dbReference>
<dbReference type="CDD" id="cd00796">
    <property type="entry name" value="INT_Rci_Hp1_C"/>
    <property type="match status" value="1"/>
</dbReference>
<dbReference type="InterPro" id="IPR002104">
    <property type="entry name" value="Integrase_catalytic"/>
</dbReference>
<dbReference type="RefSeq" id="WP_300648296.1">
    <property type="nucleotide sequence ID" value="NZ_BAABKD010000011.1"/>
</dbReference>
<evidence type="ECO:0000313" key="4">
    <source>
        <dbReference type="EMBL" id="GAA5091723.1"/>
    </source>
</evidence>
<dbReference type="Pfam" id="PF00589">
    <property type="entry name" value="Phage_integrase"/>
    <property type="match status" value="1"/>
</dbReference>
<organism evidence="4 5">
    <name type="scientific">Paenalcaligenes hermetiae</name>
    <dbReference type="NCBI Taxonomy" id="1157987"/>
    <lineage>
        <taxon>Bacteria</taxon>
        <taxon>Pseudomonadati</taxon>
        <taxon>Pseudomonadota</taxon>
        <taxon>Betaproteobacteria</taxon>
        <taxon>Burkholderiales</taxon>
        <taxon>Alcaligenaceae</taxon>
        <taxon>Paenalcaligenes</taxon>
    </lineage>
</organism>
<keyword evidence="1" id="KW-0229">DNA integration</keyword>
<dbReference type="InterPro" id="IPR013762">
    <property type="entry name" value="Integrase-like_cat_sf"/>
</dbReference>
<dbReference type="PROSITE" id="PS51898">
    <property type="entry name" value="TYR_RECOMBINASE"/>
    <property type="match status" value="1"/>
</dbReference>
<keyword evidence="2" id="KW-0233">DNA recombination</keyword>
<name>A0ABP9MBW4_9BURK</name>
<gene>
    <name evidence="4" type="ORF">GCM10023337_17850</name>
</gene>
<sequence>MAIRKNKESGIWWVDITPPGGQRVRRSTGTKNKKEAQEYHDQLKAELWRIEKLGAKPKRSFEEGCVRFLQVSAGQADYQTKVRHVRYWLEVFAGRSLCSITADDIYAGLPVYREFDDGREPRKISEATKNRYLASIRRIFSLAHKADWIDKVPNLTNYREPDVRVRWITKELAKRLIDNIHLPWMRDVCEFALHTGARANEILTLEWENVDLDAGVAWVISSKAKSGRARSLPLNAEALGLLRRRKQKGGRWVFTRSTGKPISEIDRRVFNKACKKVGIVDFRFHDLRHTWASWHVQAGTPLFILKELGGWETLEMVRKYAHLDASHLAEYADHVTFRS</sequence>
<evidence type="ECO:0000259" key="3">
    <source>
        <dbReference type="PROSITE" id="PS51898"/>
    </source>
</evidence>
<evidence type="ECO:0000256" key="2">
    <source>
        <dbReference type="ARBA" id="ARBA00023172"/>
    </source>
</evidence>
<dbReference type="PANTHER" id="PTHR30349:SF64">
    <property type="entry name" value="PROPHAGE INTEGRASE INTD-RELATED"/>
    <property type="match status" value="1"/>
</dbReference>
<dbReference type="EMBL" id="BAABKD010000011">
    <property type="protein sequence ID" value="GAA5091723.1"/>
    <property type="molecule type" value="Genomic_DNA"/>
</dbReference>
<evidence type="ECO:0000313" key="5">
    <source>
        <dbReference type="Proteomes" id="UP001500227"/>
    </source>
</evidence>
<proteinExistence type="predicted"/>
<keyword evidence="5" id="KW-1185">Reference proteome</keyword>
<dbReference type="PANTHER" id="PTHR30349">
    <property type="entry name" value="PHAGE INTEGRASE-RELATED"/>
    <property type="match status" value="1"/>
</dbReference>
<dbReference type="Gene3D" id="1.10.443.10">
    <property type="entry name" value="Intergrase catalytic core"/>
    <property type="match status" value="1"/>
</dbReference>
<feature type="domain" description="Tyr recombinase" evidence="3">
    <location>
        <begin position="163"/>
        <end position="333"/>
    </location>
</feature>
<dbReference type="InterPro" id="IPR011010">
    <property type="entry name" value="DNA_brk_join_enz"/>
</dbReference>
<dbReference type="SUPFAM" id="SSF56349">
    <property type="entry name" value="DNA breaking-rejoining enzymes"/>
    <property type="match status" value="1"/>
</dbReference>